<keyword evidence="7 13" id="KW-0472">Membrane</keyword>
<accession>A6I9C4</accession>
<dbReference type="GO" id="GO:0005737">
    <property type="term" value="C:cytoplasm"/>
    <property type="evidence" value="ECO:0007669"/>
    <property type="project" value="UniProtKB-ARBA"/>
</dbReference>
<dbReference type="InterPro" id="IPR030395">
    <property type="entry name" value="GP_PDE_dom"/>
</dbReference>
<comment type="similarity">
    <text evidence="2">Belongs to the glycerophosphoryl diester phosphodiesterase family.</text>
</comment>
<keyword evidence="3 13" id="KW-0812">Transmembrane</keyword>
<evidence type="ECO:0000256" key="8">
    <source>
        <dbReference type="ARBA" id="ARBA00036083"/>
    </source>
</evidence>
<evidence type="ECO:0000313" key="15">
    <source>
        <dbReference type="EMBL" id="EDM17408.1"/>
    </source>
</evidence>
<gene>
    <name evidence="15" type="ORF">rCG_40036</name>
</gene>
<reference evidence="15 16" key="1">
    <citation type="submission" date="2005-09" db="EMBL/GenBank/DDBJ databases">
        <authorList>
            <person name="Mural R.J."/>
            <person name="Li P.W."/>
            <person name="Adams M.D."/>
            <person name="Amanatides P.G."/>
            <person name="Baden-Tillson H."/>
            <person name="Barnstead M."/>
            <person name="Chin S.H."/>
            <person name="Dew I."/>
            <person name="Evans C.A."/>
            <person name="Ferriera S."/>
            <person name="Flanigan M."/>
            <person name="Fosler C."/>
            <person name="Glodek A."/>
            <person name="Gu Z."/>
            <person name="Holt R.A."/>
            <person name="Jennings D."/>
            <person name="Kraft C.L."/>
            <person name="Lu F."/>
            <person name="Nguyen T."/>
            <person name="Nusskern D.R."/>
            <person name="Pfannkoch C.M."/>
            <person name="Sitter C."/>
            <person name="Sutton G.G."/>
            <person name="Venter J.C."/>
            <person name="Wang Z."/>
            <person name="Woodage T."/>
            <person name="Zheng X.H."/>
            <person name="Zhong F."/>
        </authorList>
    </citation>
    <scope>NUCLEOTIDE SEQUENCE [LARGE SCALE GENOMIC DNA]</scope>
    <source>
        <strain>BN</strain>
        <strain evidence="16">Sprague-Dawley</strain>
    </source>
</reference>
<dbReference type="PROSITE" id="PS51704">
    <property type="entry name" value="GP_PDE"/>
    <property type="match status" value="1"/>
</dbReference>
<dbReference type="GO" id="GO:0006629">
    <property type="term" value="P:lipid metabolic process"/>
    <property type="evidence" value="ECO:0007669"/>
    <property type="project" value="UniProtKB-KW"/>
</dbReference>
<comment type="catalytic activity">
    <reaction evidence="11">
        <text>1-O-(1Z-octadecenyl)-sn-glycero-3-phospho-N-hexadecanoyl-ethanolamine + H2O = 1-O-(1Z-octadecenyl)-sn-glycero-3-phosphate + N-hexadecanoylethanolamine + H(+)</text>
        <dbReference type="Rhea" id="RHEA:53184"/>
        <dbReference type="ChEBI" id="CHEBI:15377"/>
        <dbReference type="ChEBI" id="CHEBI:15378"/>
        <dbReference type="ChEBI" id="CHEBI:71464"/>
        <dbReference type="ChEBI" id="CHEBI:137009"/>
        <dbReference type="ChEBI" id="CHEBI:137017"/>
    </reaction>
    <physiologicalReaction direction="left-to-right" evidence="11">
        <dbReference type="Rhea" id="RHEA:53185"/>
    </physiologicalReaction>
</comment>
<feature type="non-terminal residue" evidence="15">
    <location>
        <position position="241"/>
    </location>
</feature>
<dbReference type="PANTHER" id="PTHR42758:SF3">
    <property type="entry name" value="LYSOPHOSPHOLIPASE D GDPD3"/>
    <property type="match status" value="1"/>
</dbReference>
<dbReference type="Pfam" id="PF03009">
    <property type="entry name" value="GDPD"/>
    <property type="match status" value="1"/>
</dbReference>
<evidence type="ECO:0000256" key="12">
    <source>
        <dbReference type="ARBA" id="ARBA00048947"/>
    </source>
</evidence>
<evidence type="ECO:0000256" key="2">
    <source>
        <dbReference type="ARBA" id="ARBA00007277"/>
    </source>
</evidence>
<dbReference type="Proteomes" id="UP000234681">
    <property type="component" value="Chromosome 1"/>
</dbReference>
<feature type="domain" description="GP-PDE" evidence="14">
    <location>
        <begin position="39"/>
        <end position="241"/>
    </location>
</feature>
<dbReference type="InterPro" id="IPR017946">
    <property type="entry name" value="PLC-like_Pdiesterase_TIM-brl"/>
</dbReference>
<comment type="catalytic activity">
    <reaction evidence="8">
        <text>1-O-hexadecyl-sn-glycero-3-phosphocholine + H2O = 1-O-hexadecyl-sn-glycero-3-phosphate + choline + H(+)</text>
        <dbReference type="Rhea" id="RHEA:41143"/>
        <dbReference type="ChEBI" id="CHEBI:15354"/>
        <dbReference type="ChEBI" id="CHEBI:15377"/>
        <dbReference type="ChEBI" id="CHEBI:15378"/>
        <dbReference type="ChEBI" id="CHEBI:64496"/>
        <dbReference type="ChEBI" id="CHEBI:77580"/>
    </reaction>
    <physiologicalReaction direction="left-to-right" evidence="8">
        <dbReference type="Rhea" id="RHEA:41144"/>
    </physiologicalReaction>
</comment>
<dbReference type="PANTHER" id="PTHR42758">
    <property type="entry name" value="PHOSPHATIDYLGLYCEROL PHOSPHOLIPASE C"/>
    <property type="match status" value="1"/>
</dbReference>
<dbReference type="AlphaFoldDB" id="A6I9C4"/>
<comment type="catalytic activity">
    <reaction evidence="9">
        <text>N-(5Z,8Z,11Z,14Z-eicosatetraenoyl)-1-(9Z-octadecenoyl)-sn-glycero-3-phosphoethanolamine + H2O = N-(5Z,8Z,11Z,14Z-eicosatetraenoyl)-ethanolamine + 1-(9Z-octadecenoyl)-sn-glycero-3-phosphate + H(+)</text>
        <dbReference type="Rhea" id="RHEA:45544"/>
        <dbReference type="ChEBI" id="CHEBI:2700"/>
        <dbReference type="ChEBI" id="CHEBI:15377"/>
        <dbReference type="ChEBI" id="CHEBI:15378"/>
        <dbReference type="ChEBI" id="CHEBI:74544"/>
        <dbReference type="ChEBI" id="CHEBI:85223"/>
    </reaction>
    <physiologicalReaction direction="left-to-right" evidence="9">
        <dbReference type="Rhea" id="RHEA:45545"/>
    </physiologicalReaction>
</comment>
<comment type="catalytic activity">
    <reaction evidence="10">
        <text>N-hexadecanoyl-1-(9Z-octadecenoyl)-sn-glycero-3-phosphoethanolamine + H2O = N-hexadecanoylethanolamine + 1-(9Z-octadecenoyl)-sn-glycero-3-phosphate + H(+)</text>
        <dbReference type="Rhea" id="RHEA:53168"/>
        <dbReference type="ChEBI" id="CHEBI:15377"/>
        <dbReference type="ChEBI" id="CHEBI:15378"/>
        <dbReference type="ChEBI" id="CHEBI:71464"/>
        <dbReference type="ChEBI" id="CHEBI:74544"/>
        <dbReference type="ChEBI" id="CHEBI:85217"/>
    </reaction>
    <physiologicalReaction direction="left-to-right" evidence="10">
        <dbReference type="Rhea" id="RHEA:53169"/>
    </physiologicalReaction>
</comment>
<evidence type="ECO:0000256" key="1">
    <source>
        <dbReference type="ARBA" id="ARBA00004370"/>
    </source>
</evidence>
<keyword evidence="4" id="KW-0378">Hydrolase</keyword>
<dbReference type="EMBL" id="CH473956">
    <property type="protein sequence ID" value="EDM17408.1"/>
    <property type="molecule type" value="Genomic_DNA"/>
</dbReference>
<dbReference type="SUPFAM" id="SSF51695">
    <property type="entry name" value="PLC-like phosphodiesterases"/>
    <property type="match status" value="1"/>
</dbReference>
<proteinExistence type="inferred from homology"/>
<evidence type="ECO:0000256" key="10">
    <source>
        <dbReference type="ARBA" id="ARBA00047538"/>
    </source>
</evidence>
<dbReference type="Gene3D" id="3.20.20.190">
    <property type="entry name" value="Phosphatidylinositol (PI) phosphodiesterase"/>
    <property type="match status" value="1"/>
</dbReference>
<feature type="transmembrane region" description="Helical" evidence="13">
    <location>
        <begin position="6"/>
        <end position="23"/>
    </location>
</feature>
<keyword evidence="5 13" id="KW-1133">Transmembrane helix</keyword>
<comment type="catalytic activity">
    <reaction evidence="12">
        <text>N,1-di-(9Z-octadecenoyl)-sn-glycero-3-phosphoethanolamine + H2O = N-(9Z-octadecenoyl) ethanolamine + 1-(9Z-octadecenoyl)-sn-glycero-3-phosphate + H(+)</text>
        <dbReference type="Rhea" id="RHEA:56460"/>
        <dbReference type="ChEBI" id="CHEBI:15377"/>
        <dbReference type="ChEBI" id="CHEBI:15378"/>
        <dbReference type="ChEBI" id="CHEBI:71466"/>
        <dbReference type="ChEBI" id="CHEBI:74544"/>
        <dbReference type="ChEBI" id="CHEBI:85222"/>
    </reaction>
    <physiologicalReaction direction="left-to-right" evidence="12">
        <dbReference type="Rhea" id="RHEA:56461"/>
    </physiologicalReaction>
</comment>
<evidence type="ECO:0000256" key="3">
    <source>
        <dbReference type="ARBA" id="ARBA00022692"/>
    </source>
</evidence>
<dbReference type="GO" id="GO:0008081">
    <property type="term" value="F:phosphoric diester hydrolase activity"/>
    <property type="evidence" value="ECO:0007669"/>
    <property type="project" value="InterPro"/>
</dbReference>
<dbReference type="GO" id="GO:0016020">
    <property type="term" value="C:membrane"/>
    <property type="evidence" value="ECO:0007669"/>
    <property type="project" value="UniProtKB-SubCell"/>
</dbReference>
<sequence>MIPLVYFVLPTLGSYVILSIFFLRRPHLLHTPWAPGFSIRLAAHRGGSGERLENTMEAIENSMAQRADLLEFDCQLTRDGVVVVSHDKNLSRQSGLNKDINTLDFAQLPLYKEELEIYFSPGHFAHGSDRHMISLEDVFQKFPRTPMCLEIKEKNEELIHKVANMARRFNRNEITIWTSEKNSIMKRCKAALEVKRAQQQLRRSRDNAWADFFLLPHFFGPGRWGEQDIPFWEQMPGCFFP</sequence>
<evidence type="ECO:0000259" key="14">
    <source>
        <dbReference type="PROSITE" id="PS51704"/>
    </source>
</evidence>
<evidence type="ECO:0000256" key="4">
    <source>
        <dbReference type="ARBA" id="ARBA00022801"/>
    </source>
</evidence>
<protein>
    <submittedName>
        <fullName evidence="15">RCG40036, isoform CRA_h</fullName>
    </submittedName>
</protein>
<comment type="subcellular location">
    <subcellularLocation>
        <location evidence="1">Membrane</location>
    </subcellularLocation>
</comment>
<evidence type="ECO:0000256" key="7">
    <source>
        <dbReference type="ARBA" id="ARBA00023136"/>
    </source>
</evidence>
<organism evidence="15 16">
    <name type="scientific">Rattus norvegicus</name>
    <name type="common">Rat</name>
    <dbReference type="NCBI Taxonomy" id="10116"/>
    <lineage>
        <taxon>Eukaryota</taxon>
        <taxon>Metazoa</taxon>
        <taxon>Chordata</taxon>
        <taxon>Craniata</taxon>
        <taxon>Vertebrata</taxon>
        <taxon>Euteleostomi</taxon>
        <taxon>Mammalia</taxon>
        <taxon>Eutheria</taxon>
        <taxon>Euarchontoglires</taxon>
        <taxon>Glires</taxon>
        <taxon>Rodentia</taxon>
        <taxon>Myomorpha</taxon>
        <taxon>Muroidea</taxon>
        <taxon>Muridae</taxon>
        <taxon>Murinae</taxon>
        <taxon>Rattus</taxon>
    </lineage>
</organism>
<evidence type="ECO:0000256" key="11">
    <source>
        <dbReference type="ARBA" id="ARBA00048580"/>
    </source>
</evidence>
<evidence type="ECO:0000256" key="6">
    <source>
        <dbReference type="ARBA" id="ARBA00023098"/>
    </source>
</evidence>
<evidence type="ECO:0000256" key="13">
    <source>
        <dbReference type="SAM" id="Phobius"/>
    </source>
</evidence>
<evidence type="ECO:0000256" key="5">
    <source>
        <dbReference type="ARBA" id="ARBA00022989"/>
    </source>
</evidence>
<keyword evidence="6" id="KW-0443">Lipid metabolism</keyword>
<evidence type="ECO:0000313" key="16">
    <source>
        <dbReference type="Proteomes" id="UP000234681"/>
    </source>
</evidence>
<name>A6I9C4_RAT</name>
<dbReference type="InterPro" id="IPR052271">
    <property type="entry name" value="GDPD-Related"/>
</dbReference>
<evidence type="ECO:0000256" key="9">
    <source>
        <dbReference type="ARBA" id="ARBA00047392"/>
    </source>
</evidence>